<evidence type="ECO:0000313" key="1">
    <source>
        <dbReference type="EMBL" id="MBX48657.1"/>
    </source>
</evidence>
<protein>
    <submittedName>
        <fullName evidence="1">Uncharacterized protein</fullName>
    </submittedName>
</protein>
<accession>A0A2P2P1Q4</accession>
<reference evidence="1" key="1">
    <citation type="submission" date="2018-02" db="EMBL/GenBank/DDBJ databases">
        <title>Rhizophora mucronata_Transcriptome.</title>
        <authorList>
            <person name="Meera S.P."/>
            <person name="Sreeshan A."/>
            <person name="Augustine A."/>
        </authorList>
    </citation>
    <scope>NUCLEOTIDE SEQUENCE</scope>
    <source>
        <tissue evidence="1">Leaf</tissue>
    </source>
</reference>
<sequence>MLSCNNPNSSRLSAKITGFQHSKPQNYLKHGVSVPNLYIKSYSYMNACYLAKVISF</sequence>
<name>A0A2P2P1Q4_RHIMU</name>
<proteinExistence type="predicted"/>
<organism evidence="1">
    <name type="scientific">Rhizophora mucronata</name>
    <name type="common">Asiatic mangrove</name>
    <dbReference type="NCBI Taxonomy" id="61149"/>
    <lineage>
        <taxon>Eukaryota</taxon>
        <taxon>Viridiplantae</taxon>
        <taxon>Streptophyta</taxon>
        <taxon>Embryophyta</taxon>
        <taxon>Tracheophyta</taxon>
        <taxon>Spermatophyta</taxon>
        <taxon>Magnoliopsida</taxon>
        <taxon>eudicotyledons</taxon>
        <taxon>Gunneridae</taxon>
        <taxon>Pentapetalae</taxon>
        <taxon>rosids</taxon>
        <taxon>fabids</taxon>
        <taxon>Malpighiales</taxon>
        <taxon>Rhizophoraceae</taxon>
        <taxon>Rhizophora</taxon>
    </lineage>
</organism>
<dbReference type="AlphaFoldDB" id="A0A2P2P1Q4"/>
<dbReference type="EMBL" id="GGEC01068173">
    <property type="protein sequence ID" value="MBX48657.1"/>
    <property type="molecule type" value="Transcribed_RNA"/>
</dbReference>